<gene>
    <name evidence="1" type="ORF">SAMN05660477_02805</name>
</gene>
<name>A0A1T5GGE5_9FLAO</name>
<organism evidence="1 2">
    <name type="scientific">Soonwooa buanensis</name>
    <dbReference type="NCBI Taxonomy" id="619805"/>
    <lineage>
        <taxon>Bacteria</taxon>
        <taxon>Pseudomonadati</taxon>
        <taxon>Bacteroidota</taxon>
        <taxon>Flavobacteriia</taxon>
        <taxon>Flavobacteriales</taxon>
        <taxon>Weeksellaceae</taxon>
        <taxon>Chryseobacterium group</taxon>
        <taxon>Soonwooa</taxon>
    </lineage>
</organism>
<proteinExistence type="predicted"/>
<dbReference type="AlphaFoldDB" id="A0A1T5GGE5"/>
<dbReference type="OrthoDB" id="1409967at2"/>
<dbReference type="RefSeq" id="WP_079667987.1">
    <property type="nucleotide sequence ID" value="NZ_FUYZ01000012.1"/>
</dbReference>
<keyword evidence="2" id="KW-1185">Reference proteome</keyword>
<protein>
    <submittedName>
        <fullName evidence="1">Uncharacterized protein</fullName>
    </submittedName>
</protein>
<dbReference type="EMBL" id="FUYZ01000012">
    <property type="protein sequence ID" value="SKC07471.1"/>
    <property type="molecule type" value="Genomic_DNA"/>
</dbReference>
<dbReference type="Proteomes" id="UP000191112">
    <property type="component" value="Unassembled WGS sequence"/>
</dbReference>
<evidence type="ECO:0000313" key="1">
    <source>
        <dbReference type="EMBL" id="SKC07471.1"/>
    </source>
</evidence>
<dbReference type="STRING" id="619805.SAMN05660477_02805"/>
<evidence type="ECO:0000313" key="2">
    <source>
        <dbReference type="Proteomes" id="UP000191112"/>
    </source>
</evidence>
<sequence>MAEIENLINDYLQQAPKTSQEILFSNLDQHPVWEDNREIMQLATQQILQPVGVLTNEHVLAYIGVHAKTAITGKRDSIGFLITNFRILTQYDFSVLLTPQPAKATYFTSKTTAEEVSSKVWNEFLTLNKLSIPNEQLAAMHDALVDLTKIILPALHQSGHLPEDIKKSTSVTTRIPELGLQKELKTYAENEKKLKAFAEKFKIENIKYGMVDKPLFGGVYGLAITEKGITSRDLMEDSQTSTWDEIKTDAARNGNKNFEILAGNKIHIVPSHNNDLVPALITLINEIATKEISF</sequence>
<accession>A0A1T5GGE5</accession>
<reference evidence="1 2" key="1">
    <citation type="submission" date="2017-02" db="EMBL/GenBank/DDBJ databases">
        <authorList>
            <person name="Peterson S.W."/>
        </authorList>
    </citation>
    <scope>NUCLEOTIDE SEQUENCE [LARGE SCALE GENOMIC DNA]</scope>
    <source>
        <strain evidence="1 2">DSM 22323</strain>
    </source>
</reference>